<dbReference type="PRINTS" id="PR00344">
    <property type="entry name" value="BCTRLSENSOR"/>
</dbReference>
<dbReference type="InterPro" id="IPR037401">
    <property type="entry name" value="SnoaL-like"/>
</dbReference>
<evidence type="ECO:0000256" key="2">
    <source>
        <dbReference type="ARBA" id="ARBA00012438"/>
    </source>
</evidence>
<dbReference type="EC" id="2.7.13.3" evidence="2"/>
<dbReference type="Gene3D" id="3.30.565.10">
    <property type="entry name" value="Histidine kinase-like ATPase, C-terminal domain"/>
    <property type="match status" value="1"/>
</dbReference>
<proteinExistence type="predicted"/>
<dbReference type="Pfam" id="PF02518">
    <property type="entry name" value="HATPase_c"/>
    <property type="match status" value="1"/>
</dbReference>
<evidence type="ECO:0000313" key="7">
    <source>
        <dbReference type="Proteomes" id="UP000294535"/>
    </source>
</evidence>
<feature type="coiled-coil region" evidence="4">
    <location>
        <begin position="128"/>
        <end position="155"/>
    </location>
</feature>
<dbReference type="PANTHER" id="PTHR43065:SF42">
    <property type="entry name" value="TWO-COMPONENT SENSOR PPRA"/>
    <property type="match status" value="1"/>
</dbReference>
<dbReference type="InterPro" id="IPR036097">
    <property type="entry name" value="HisK_dim/P_sf"/>
</dbReference>
<dbReference type="InterPro" id="IPR004358">
    <property type="entry name" value="Sig_transdc_His_kin-like_C"/>
</dbReference>
<dbReference type="InterPro" id="IPR003594">
    <property type="entry name" value="HATPase_dom"/>
</dbReference>
<dbReference type="GO" id="GO:0000155">
    <property type="term" value="F:phosphorelay sensor kinase activity"/>
    <property type="evidence" value="ECO:0007669"/>
    <property type="project" value="InterPro"/>
</dbReference>
<dbReference type="Gene3D" id="1.10.287.130">
    <property type="match status" value="1"/>
</dbReference>
<feature type="coiled-coil region" evidence="4">
    <location>
        <begin position="1639"/>
        <end position="1676"/>
    </location>
</feature>
<dbReference type="InterPro" id="IPR036890">
    <property type="entry name" value="HATPase_C_sf"/>
</dbReference>
<dbReference type="InterPro" id="IPR005467">
    <property type="entry name" value="His_kinase_dom"/>
</dbReference>
<dbReference type="CDD" id="cd00082">
    <property type="entry name" value="HisKA"/>
    <property type="match status" value="1"/>
</dbReference>
<feature type="domain" description="Histidine kinase" evidence="5">
    <location>
        <begin position="1685"/>
        <end position="1923"/>
    </location>
</feature>
<comment type="catalytic activity">
    <reaction evidence="1">
        <text>ATP + protein L-histidine = ADP + protein N-phospho-L-histidine.</text>
        <dbReference type="EC" id="2.7.13.3"/>
    </reaction>
</comment>
<organism evidence="6 7">
    <name type="scientific">Algoriphagus boseongensis</name>
    <dbReference type="NCBI Taxonomy" id="1442587"/>
    <lineage>
        <taxon>Bacteria</taxon>
        <taxon>Pseudomonadati</taxon>
        <taxon>Bacteroidota</taxon>
        <taxon>Cytophagia</taxon>
        <taxon>Cytophagales</taxon>
        <taxon>Cyclobacteriaceae</taxon>
        <taxon>Algoriphagus</taxon>
    </lineage>
</organism>
<evidence type="ECO:0000256" key="4">
    <source>
        <dbReference type="SAM" id="Coils"/>
    </source>
</evidence>
<dbReference type="Pfam" id="PF13474">
    <property type="entry name" value="SnoaL_3"/>
    <property type="match status" value="1"/>
</dbReference>
<name>A0A4R6T446_9BACT</name>
<protein>
    <recommendedName>
        <fullName evidence="2">histidine kinase</fullName>
        <ecNumber evidence="2">2.7.13.3</ecNumber>
    </recommendedName>
</protein>
<keyword evidence="7" id="KW-1185">Reference proteome</keyword>
<evidence type="ECO:0000259" key="5">
    <source>
        <dbReference type="PROSITE" id="PS50109"/>
    </source>
</evidence>
<comment type="caution">
    <text evidence="6">The sequence shown here is derived from an EMBL/GenBank/DDBJ whole genome shotgun (WGS) entry which is preliminary data.</text>
</comment>
<dbReference type="InterPro" id="IPR003661">
    <property type="entry name" value="HisK_dim/P_dom"/>
</dbReference>
<gene>
    <name evidence="6" type="ORF">DFQ04_1681</name>
</gene>
<dbReference type="PROSITE" id="PS50109">
    <property type="entry name" value="HIS_KIN"/>
    <property type="match status" value="1"/>
</dbReference>
<sequence>MKTGLEGDNPGLIKKLVDERVMGFGTAIDEKVIGSQGLISLIETQKKQAEGLDISWRHEPMDRFISDDENTAVFADDIFLIVKTESEELEMYMRFSTVLNYSNTEWKVIHWHGSKPEEVESDKDTWGIENWKQKAEELERLVAEKTADLVEKNRELEIEAALERVRSMTMAMHSSTDIGACILKMFEELTFLGVDEGTRFGIGILNHNNENNQLWTARRDGEEVKMHIGNLDMTSHPLLKKARKAWKEQVPFHQYVLEGQDLMDYYQMLNNAPDYKIHIPLEKLPKKEIQHCFIFEHGFFYAFSPNEFNPELIQITQRFSSQFSQTYRRYLDLQKAEQQARQAQIEVAVERVRAQSMAMHHPDDLNNVNKELLAQLKWLQIQGLSGVTFYLVGQDGWVKAWDFSSPGNIGDQTSYTIHFDYTKYEMLGFPFKTLLQTDLDYFVADYPLEKLKKAVWEFEEIDKAIANILKEALSTGALTHQWTACARISNGLLGVDLVDSPNEDTKAIVLKMAGAFNQAYTRFLDLQKAEAQAREAQIEAALERVRSRSMAMHKSEELKEVIQLLFEQFRLLNFKIDSAQFDPNYKDNDDLNLWAAAPGQPYSILLNIPYVDSPLFNSIKEAKKRGLSFITQKLSYEDKNQFFRHFFQHIKNIPAARQKLIFDSPGMYRAVVFMENVSLAIQNYSNTPYSEEENEVLKRFGKTFEQVYTRFLDLQRAEAQAREAEIELALERVRARTMAMHKSEELAETAAVLFEQLRILGNTPERINLGIFKEEENLIEWWITTQDGHLIEKSFITKFQDHQVLKGMFKAWKEKKKSDVINLKGDEVKDWVQYITTVLGMPVNPELVKEQRFLSSAYFSQGLIGTTTSTPLPEETISLLERFASVFQQTYTRFLDLQRAEKQTREARIEAALEKIRSRTMGMQSSAELPEVANLLFLEIQALGIPAWSCGYNILAEDKKTATCCMSSEGTLQTPFQLRLWGEASFDEMRKFILSDNTMLVQEVGGKALEEHYTHMKSFPDLKPTFDEIERLGLSLPTYQINHLCKFNQGFILFITYEQVPEAYDIFKRFTKVFDQTYTRFLDLQKAEAQARESQIEAALERVRAQAMAMHRTEDLGKTIRSFYEQLSGLIQSKIVRCGAGLLTKNHTMAIMSTASQNAAGETYNVKGSIDMSGNPLLKETYSHWLRQEEYHGVLRGNEIKTYYQYLTNQIAIPNNNQGDELHLYFPMFSEGSIYLVTTQEVPEEELKVFRRFSSTISLAYRRFNDLKKAEEQAREAQIEASLERVRSRTLAMQKSDELAETAAILFQQLIQLGIEPNRLYIGIIKDNSSETEFWTTEEDGSKISTAYTTDLLNNASFTKMYEGWRRKEKSTVVDIQGKELKEYIDYLTSLNIPFKDGKKQTRRIQYLAYFAKGFIGMASPDEQPRESMEILERFAYAFNLTFTRFNDLKVAEAQARQAQIEVALERVRARALAMQEPEELKEVAKVLRQEMGTLGVEELETSSIYIHDPGSDLSECWYAIKDIRKGKTKLVSDHFALNLSATWVGRKMLDLFESSETKSSIVMTGKNRLEWIRYCEENSKPLQGYYGEDIPDRTYHLYKFSHGAIGAASAGEISQESWDLLKRAATAFSLAYSRFKDLTQARIDLLKLKEEKQRAETALTELKAAQSQLVQAEKMASLGELTAGIAHEIQNPLNFVNNFSEVSAELIDEAQGEIEKGDLEEIKFILQDLKDNLTKINHHGKRAGSIVKGMLEHSRKSEGKKELTDLNQLADECLRLSFHGLRAKDKSFSADFKTEFDPNLPKLEVVTQDMGRVLLNLINNAFYAVNEKAKDNREGFKPQIIVSTQLSGAEIEISVKDNGNGVPDSIKDKIFQPFFTTKPTGSGTGLGLSLSYDIVKAHGGELKLETKVGEGTDFQILLPFNPTEK</sequence>
<accession>A0A4R6T446</accession>
<keyword evidence="4" id="KW-0175">Coiled coil</keyword>
<keyword evidence="3" id="KW-0597">Phosphoprotein</keyword>
<dbReference type="SUPFAM" id="SSF55874">
    <property type="entry name" value="ATPase domain of HSP90 chaperone/DNA topoisomerase II/histidine kinase"/>
    <property type="match status" value="1"/>
</dbReference>
<evidence type="ECO:0000313" key="6">
    <source>
        <dbReference type="EMBL" id="TDQ17033.1"/>
    </source>
</evidence>
<evidence type="ECO:0000256" key="3">
    <source>
        <dbReference type="ARBA" id="ARBA00022553"/>
    </source>
</evidence>
<dbReference type="Proteomes" id="UP000294535">
    <property type="component" value="Unassembled WGS sequence"/>
</dbReference>
<dbReference type="EMBL" id="SNYF01000006">
    <property type="protein sequence ID" value="TDQ17033.1"/>
    <property type="molecule type" value="Genomic_DNA"/>
</dbReference>
<dbReference type="PANTHER" id="PTHR43065">
    <property type="entry name" value="SENSOR HISTIDINE KINASE"/>
    <property type="match status" value="1"/>
</dbReference>
<dbReference type="SUPFAM" id="SSF47384">
    <property type="entry name" value="Homodimeric domain of signal transducing histidine kinase"/>
    <property type="match status" value="1"/>
</dbReference>
<dbReference type="SMART" id="SM00387">
    <property type="entry name" value="HATPase_c"/>
    <property type="match status" value="1"/>
</dbReference>
<evidence type="ECO:0000256" key="1">
    <source>
        <dbReference type="ARBA" id="ARBA00000085"/>
    </source>
</evidence>
<reference evidence="6 7" key="1">
    <citation type="submission" date="2019-03" db="EMBL/GenBank/DDBJ databases">
        <title>Genomic Encyclopedia of Type Strains, Phase III (KMG-III): the genomes of soil and plant-associated and newly described type strains.</title>
        <authorList>
            <person name="Whitman W."/>
        </authorList>
    </citation>
    <scope>NUCLEOTIDE SEQUENCE [LARGE SCALE GENOMIC DNA]</scope>
    <source>
        <strain evidence="6 7">CECT 8446</strain>
    </source>
</reference>
<dbReference type="SMART" id="SM00388">
    <property type="entry name" value="HisKA"/>
    <property type="match status" value="1"/>
</dbReference>